<keyword evidence="3" id="KW-1052">Target cell membrane</keyword>
<evidence type="ECO:0000256" key="4">
    <source>
        <dbReference type="ARBA" id="ARBA00023028"/>
    </source>
</evidence>
<evidence type="ECO:0000256" key="6">
    <source>
        <dbReference type="PROSITE-ProRule" id="PRU00023"/>
    </source>
</evidence>
<dbReference type="Gene3D" id="1.25.40.20">
    <property type="entry name" value="Ankyrin repeat-containing domain"/>
    <property type="match status" value="1"/>
</dbReference>
<gene>
    <name evidence="7" type="ORF">V5799_022154</name>
</gene>
<evidence type="ECO:0000256" key="3">
    <source>
        <dbReference type="ARBA" id="ARBA00022537"/>
    </source>
</evidence>
<dbReference type="InterPro" id="IPR036770">
    <property type="entry name" value="Ankyrin_rpt-contain_sf"/>
</dbReference>
<dbReference type="PANTHER" id="PTHR24172:SF4">
    <property type="entry name" value="ANK_REP_REGION DOMAIN-CONTAINING PROTEIN"/>
    <property type="match status" value="1"/>
</dbReference>
<keyword evidence="5" id="KW-1053">Target membrane</keyword>
<dbReference type="PROSITE" id="PS50088">
    <property type="entry name" value="ANK_REPEAT"/>
    <property type="match status" value="1"/>
</dbReference>
<dbReference type="GO" id="GO:0044231">
    <property type="term" value="C:host cell presynaptic membrane"/>
    <property type="evidence" value="ECO:0007669"/>
    <property type="project" value="UniProtKB-KW"/>
</dbReference>
<keyword evidence="2" id="KW-0268">Exocytosis</keyword>
<dbReference type="AlphaFoldDB" id="A0AAQ4FNN9"/>
<keyword evidence="5" id="KW-0472">Membrane</keyword>
<feature type="repeat" description="ANK" evidence="6">
    <location>
        <begin position="77"/>
        <end position="110"/>
    </location>
</feature>
<name>A0AAQ4FNN9_AMBAM</name>
<evidence type="ECO:0000256" key="1">
    <source>
        <dbReference type="ARBA" id="ARBA00004175"/>
    </source>
</evidence>
<dbReference type="SUPFAM" id="SSF48403">
    <property type="entry name" value="Ankyrin repeat"/>
    <property type="match status" value="1"/>
</dbReference>
<dbReference type="GO" id="GO:0044218">
    <property type="term" value="C:other organism cell membrane"/>
    <property type="evidence" value="ECO:0007669"/>
    <property type="project" value="UniProtKB-KW"/>
</dbReference>
<dbReference type="SMART" id="SM00248">
    <property type="entry name" value="ANK"/>
    <property type="match status" value="3"/>
</dbReference>
<protein>
    <submittedName>
        <fullName evidence="7">Uncharacterized protein</fullName>
    </submittedName>
</protein>
<evidence type="ECO:0000313" key="8">
    <source>
        <dbReference type="Proteomes" id="UP001321473"/>
    </source>
</evidence>
<sequence length="135" mass="15246">MDDYTRLKKAREELHAFVRNGYLEGVQQLVRRDVSLVTAKGTRGRCALHVAVLVENPDVVRHLVTACPDALHVSDNMGRTPLHYAMAMPHVTTLGQILVQGGASRTARDVKMRTPSYFFIYKQEILKLKEEESPD</sequence>
<dbReference type="Pfam" id="PF12796">
    <property type="entry name" value="Ank_2"/>
    <property type="match status" value="1"/>
</dbReference>
<evidence type="ECO:0000256" key="2">
    <source>
        <dbReference type="ARBA" id="ARBA00022483"/>
    </source>
</evidence>
<keyword evidence="4" id="KW-0528">Neurotoxin</keyword>
<organism evidence="7 8">
    <name type="scientific">Amblyomma americanum</name>
    <name type="common">Lone star tick</name>
    <dbReference type="NCBI Taxonomy" id="6943"/>
    <lineage>
        <taxon>Eukaryota</taxon>
        <taxon>Metazoa</taxon>
        <taxon>Ecdysozoa</taxon>
        <taxon>Arthropoda</taxon>
        <taxon>Chelicerata</taxon>
        <taxon>Arachnida</taxon>
        <taxon>Acari</taxon>
        <taxon>Parasitiformes</taxon>
        <taxon>Ixodida</taxon>
        <taxon>Ixodoidea</taxon>
        <taxon>Ixodidae</taxon>
        <taxon>Amblyomminae</taxon>
        <taxon>Amblyomma</taxon>
    </lineage>
</organism>
<dbReference type="InterPro" id="IPR002110">
    <property type="entry name" value="Ankyrin_rpt"/>
</dbReference>
<evidence type="ECO:0000313" key="7">
    <source>
        <dbReference type="EMBL" id="KAK8788072.1"/>
    </source>
</evidence>
<keyword evidence="6" id="KW-0040">ANK repeat</keyword>
<keyword evidence="4" id="KW-0800">Toxin</keyword>
<dbReference type="PROSITE" id="PS50297">
    <property type="entry name" value="ANK_REP_REGION"/>
    <property type="match status" value="1"/>
</dbReference>
<dbReference type="EMBL" id="JARKHS020001166">
    <property type="protein sequence ID" value="KAK8788072.1"/>
    <property type="molecule type" value="Genomic_DNA"/>
</dbReference>
<evidence type="ECO:0000256" key="5">
    <source>
        <dbReference type="ARBA" id="ARBA00023298"/>
    </source>
</evidence>
<reference evidence="7 8" key="1">
    <citation type="journal article" date="2023" name="Arcadia Sci">
        <title>De novo assembly of a long-read Amblyomma americanum tick genome.</title>
        <authorList>
            <person name="Chou S."/>
            <person name="Poskanzer K.E."/>
            <person name="Rollins M."/>
            <person name="Thuy-Boun P.S."/>
        </authorList>
    </citation>
    <scope>NUCLEOTIDE SEQUENCE [LARGE SCALE GENOMIC DNA]</scope>
    <source>
        <strain evidence="7">F_SG_1</strain>
        <tissue evidence="7">Salivary glands</tissue>
    </source>
</reference>
<accession>A0AAQ4FNN9</accession>
<dbReference type="GO" id="GO:0006887">
    <property type="term" value="P:exocytosis"/>
    <property type="evidence" value="ECO:0007669"/>
    <property type="project" value="UniProtKB-KW"/>
</dbReference>
<comment type="subcellular location">
    <subcellularLocation>
        <location evidence="1">Target cell membrane</location>
    </subcellularLocation>
</comment>
<dbReference type="Proteomes" id="UP001321473">
    <property type="component" value="Unassembled WGS sequence"/>
</dbReference>
<comment type="caution">
    <text evidence="7">The sequence shown here is derived from an EMBL/GenBank/DDBJ whole genome shotgun (WGS) entry which is preliminary data.</text>
</comment>
<proteinExistence type="predicted"/>
<dbReference type="PANTHER" id="PTHR24172">
    <property type="entry name" value="ANK_REP_REGION DOMAIN-CONTAINING PROTEIN"/>
    <property type="match status" value="1"/>
</dbReference>
<keyword evidence="8" id="KW-1185">Reference proteome</keyword>
<keyword evidence="4" id="KW-0638">Presynaptic neurotoxin</keyword>